<organism evidence="1 2">
    <name type="scientific">Humidesulfovibrio mexicanus</name>
    <dbReference type="NCBI Taxonomy" id="147047"/>
    <lineage>
        <taxon>Bacteria</taxon>
        <taxon>Pseudomonadati</taxon>
        <taxon>Thermodesulfobacteriota</taxon>
        <taxon>Desulfovibrionia</taxon>
        <taxon>Desulfovibrionales</taxon>
        <taxon>Desulfovibrionaceae</taxon>
        <taxon>Humidesulfovibrio</taxon>
    </lineage>
</organism>
<name>A0A239BRV2_9BACT</name>
<reference evidence="1 2" key="1">
    <citation type="submission" date="2017-06" db="EMBL/GenBank/DDBJ databases">
        <authorList>
            <person name="Kim H.J."/>
            <person name="Triplett B.A."/>
        </authorList>
    </citation>
    <scope>NUCLEOTIDE SEQUENCE [LARGE SCALE GENOMIC DNA]</scope>
    <source>
        <strain evidence="1 2">DSM 13116</strain>
    </source>
</reference>
<dbReference type="RefSeq" id="WP_089274973.1">
    <property type="nucleotide sequence ID" value="NZ_FZOC01000006.1"/>
</dbReference>
<dbReference type="InterPro" id="IPR014729">
    <property type="entry name" value="Rossmann-like_a/b/a_fold"/>
</dbReference>
<dbReference type="OrthoDB" id="5430193at2"/>
<evidence type="ECO:0000313" key="2">
    <source>
        <dbReference type="Proteomes" id="UP000198324"/>
    </source>
</evidence>
<dbReference type="CDD" id="cd00293">
    <property type="entry name" value="USP-like"/>
    <property type="match status" value="1"/>
</dbReference>
<dbReference type="SUPFAM" id="SSF52402">
    <property type="entry name" value="Adenine nucleotide alpha hydrolases-like"/>
    <property type="match status" value="1"/>
</dbReference>
<proteinExistence type="predicted"/>
<sequence length="290" mass="32249">MNKHLLVTISEDSSAQRGLRFVCAFFKQKDDVRLTLFNTAPAPPAVWGEEASYESLRQNEADAEAIIRSGKRAMSQAREIFVTGGFNPAQVDDKIVARNFSRIGDIIKEGESGLYDAVVFGRRAMLKLENFLDKSASEEMLEARFAFPLWLCRDVDYTRHGVLLCVDDSEAFRRMADHVGFILRGETAHPVTLLRVVKKAEADARPEGLFGDAIGLLEENGFPSRLIRTRLVVADDVPEAIMRESDEGRYAAVAVGRTGMRKGPLARLFATSVTHALFRKLTGAALWVSR</sequence>
<dbReference type="EMBL" id="FZOC01000006">
    <property type="protein sequence ID" value="SNS10785.1"/>
    <property type="molecule type" value="Genomic_DNA"/>
</dbReference>
<evidence type="ECO:0008006" key="3">
    <source>
        <dbReference type="Google" id="ProtNLM"/>
    </source>
</evidence>
<protein>
    <recommendedName>
        <fullName evidence="3">Nucleotide-binding universal stress protein, UspA family</fullName>
    </recommendedName>
</protein>
<dbReference type="Gene3D" id="3.40.50.620">
    <property type="entry name" value="HUPs"/>
    <property type="match status" value="2"/>
</dbReference>
<dbReference type="Proteomes" id="UP000198324">
    <property type="component" value="Unassembled WGS sequence"/>
</dbReference>
<evidence type="ECO:0000313" key="1">
    <source>
        <dbReference type="EMBL" id="SNS10785.1"/>
    </source>
</evidence>
<accession>A0A239BRV2</accession>
<gene>
    <name evidence="1" type="ORF">SAMN04488503_2771</name>
</gene>
<keyword evidence="2" id="KW-1185">Reference proteome</keyword>
<dbReference type="AlphaFoldDB" id="A0A239BRV2"/>